<proteinExistence type="predicted"/>
<feature type="compositionally biased region" description="Basic and acidic residues" evidence="1">
    <location>
        <begin position="58"/>
        <end position="71"/>
    </location>
</feature>
<dbReference type="OrthoDB" id="3912356at2759"/>
<feature type="compositionally biased region" description="Basic residues" evidence="1">
    <location>
        <begin position="1"/>
        <end position="13"/>
    </location>
</feature>
<dbReference type="AlphaFoldDB" id="A0A8H7T8Y7"/>
<evidence type="ECO:0000313" key="3">
    <source>
        <dbReference type="Proteomes" id="UP000664132"/>
    </source>
</evidence>
<feature type="compositionally biased region" description="Low complexity" evidence="1">
    <location>
        <begin position="23"/>
        <end position="35"/>
    </location>
</feature>
<dbReference type="EMBL" id="JAFJYH010000254">
    <property type="protein sequence ID" value="KAG4414677.1"/>
    <property type="molecule type" value="Genomic_DNA"/>
</dbReference>
<dbReference type="Proteomes" id="UP000664132">
    <property type="component" value="Unassembled WGS sequence"/>
</dbReference>
<keyword evidence="3" id="KW-1185">Reference proteome</keyword>
<comment type="caution">
    <text evidence="2">The sequence shown here is derived from an EMBL/GenBank/DDBJ whole genome shotgun (WGS) entry which is preliminary data.</text>
</comment>
<gene>
    <name evidence="2" type="ORF">IFR04_012210</name>
</gene>
<name>A0A8H7T8Y7_9HELO</name>
<accession>A0A8H7T8Y7</accession>
<protein>
    <submittedName>
        <fullName evidence="2">Uncharacterized protein</fullName>
    </submittedName>
</protein>
<feature type="region of interest" description="Disordered" evidence="1">
    <location>
        <begin position="1"/>
        <end position="71"/>
    </location>
</feature>
<evidence type="ECO:0000256" key="1">
    <source>
        <dbReference type="SAM" id="MobiDB-lite"/>
    </source>
</evidence>
<feature type="region of interest" description="Disordered" evidence="1">
    <location>
        <begin position="460"/>
        <end position="479"/>
    </location>
</feature>
<organism evidence="2 3">
    <name type="scientific">Cadophora malorum</name>
    <dbReference type="NCBI Taxonomy" id="108018"/>
    <lineage>
        <taxon>Eukaryota</taxon>
        <taxon>Fungi</taxon>
        <taxon>Dikarya</taxon>
        <taxon>Ascomycota</taxon>
        <taxon>Pezizomycotina</taxon>
        <taxon>Leotiomycetes</taxon>
        <taxon>Helotiales</taxon>
        <taxon>Ploettnerulaceae</taxon>
        <taxon>Cadophora</taxon>
    </lineage>
</organism>
<sequence>MFRPKPSKTKGKLTKAPSKAALSRVSTNSSSQPSSPFSPPPLPPPKDKPLAHGAIYRPTDDNRDEQTGERRDDTDLLHGLAHHESHDSLDSLAALKIQEEWRPPGENDIASLSVKLWGRIASFLATGDQAALALSSRTLLMRVGAESWWELEKEGNRSEKLRFLMTLDKQLPGHLLCFSCAKYHKRIQRGEESLKRANVLNLIYNCPMVGKPGHVAPRARITPGWNLPFTFVQLVMRGARYGVSTHGIPVNELGRRWKDPYSEWTHQSRFYVYKGHLLMRVTSKSFAGAKLPPSGQRHLLYSREDYTPYFSACAHWRDGELMDVCKCALSHIPENRQTAAQQLKQGPTIHRNLLRPNPIVSLCSRCRPMRRCPECPSEYLVELKLAEDKEDPLVRFKQAIVVTRWCDFGDGRSPDGLEWVAINGLEIEGREPYDSFALMGRRAISGTFEAQNGVTMPGQRLMSLNPKGEKLGEEGHDWY</sequence>
<evidence type="ECO:0000313" key="2">
    <source>
        <dbReference type="EMBL" id="KAG4414677.1"/>
    </source>
</evidence>
<feature type="compositionally biased region" description="Basic and acidic residues" evidence="1">
    <location>
        <begin position="467"/>
        <end position="479"/>
    </location>
</feature>
<reference evidence="2" key="1">
    <citation type="submission" date="2021-02" db="EMBL/GenBank/DDBJ databases">
        <title>Genome sequence Cadophora malorum strain M34.</title>
        <authorList>
            <person name="Stefanovic E."/>
            <person name="Vu D."/>
            <person name="Scully C."/>
            <person name="Dijksterhuis J."/>
            <person name="Roader J."/>
            <person name="Houbraken J."/>
        </authorList>
    </citation>
    <scope>NUCLEOTIDE SEQUENCE</scope>
    <source>
        <strain evidence="2">M34</strain>
    </source>
</reference>